<name>A0A5B7IAJ3_PORTR</name>
<dbReference type="Proteomes" id="UP000324222">
    <property type="component" value="Unassembled WGS sequence"/>
</dbReference>
<protein>
    <submittedName>
        <fullName evidence="1">Uncharacterized protein</fullName>
    </submittedName>
</protein>
<sequence>MGEQTSPAIDDGTPVDHVERIFEVRVSIVS</sequence>
<comment type="caution">
    <text evidence="1">The sequence shown here is derived from an EMBL/GenBank/DDBJ whole genome shotgun (WGS) entry which is preliminary data.</text>
</comment>
<dbReference type="EMBL" id="VSRR010050823">
    <property type="protein sequence ID" value="MPC79323.1"/>
    <property type="molecule type" value="Genomic_DNA"/>
</dbReference>
<accession>A0A5B7IAJ3</accession>
<reference evidence="1 2" key="1">
    <citation type="submission" date="2019-05" db="EMBL/GenBank/DDBJ databases">
        <title>Another draft genome of Portunus trituberculatus and its Hox gene families provides insights of decapod evolution.</title>
        <authorList>
            <person name="Jeong J.-H."/>
            <person name="Song I."/>
            <person name="Kim S."/>
            <person name="Choi T."/>
            <person name="Kim D."/>
            <person name="Ryu S."/>
            <person name="Kim W."/>
        </authorList>
    </citation>
    <scope>NUCLEOTIDE SEQUENCE [LARGE SCALE GENOMIC DNA]</scope>
    <source>
        <tissue evidence="1">Muscle</tissue>
    </source>
</reference>
<evidence type="ECO:0000313" key="1">
    <source>
        <dbReference type="EMBL" id="MPC79323.1"/>
    </source>
</evidence>
<gene>
    <name evidence="1" type="ORF">E2C01_073846</name>
</gene>
<keyword evidence="2" id="KW-1185">Reference proteome</keyword>
<organism evidence="1 2">
    <name type="scientific">Portunus trituberculatus</name>
    <name type="common">Swimming crab</name>
    <name type="synonym">Neptunus trituberculatus</name>
    <dbReference type="NCBI Taxonomy" id="210409"/>
    <lineage>
        <taxon>Eukaryota</taxon>
        <taxon>Metazoa</taxon>
        <taxon>Ecdysozoa</taxon>
        <taxon>Arthropoda</taxon>
        <taxon>Crustacea</taxon>
        <taxon>Multicrustacea</taxon>
        <taxon>Malacostraca</taxon>
        <taxon>Eumalacostraca</taxon>
        <taxon>Eucarida</taxon>
        <taxon>Decapoda</taxon>
        <taxon>Pleocyemata</taxon>
        <taxon>Brachyura</taxon>
        <taxon>Eubrachyura</taxon>
        <taxon>Portunoidea</taxon>
        <taxon>Portunidae</taxon>
        <taxon>Portuninae</taxon>
        <taxon>Portunus</taxon>
    </lineage>
</organism>
<evidence type="ECO:0000313" key="2">
    <source>
        <dbReference type="Proteomes" id="UP000324222"/>
    </source>
</evidence>
<proteinExistence type="predicted"/>
<dbReference type="AlphaFoldDB" id="A0A5B7IAJ3"/>